<protein>
    <submittedName>
        <fullName evidence="1">Uncharacterized protein</fullName>
    </submittedName>
</protein>
<sequence>MARQYSPRWFLRQVPNEVLKAYFDGKGLLQEVDFAALGEADV</sequence>
<name>A0A0F9HXA3_9ZZZZ</name>
<feature type="non-terminal residue" evidence="1">
    <location>
        <position position="42"/>
    </location>
</feature>
<proteinExistence type="predicted"/>
<dbReference type="EMBL" id="LAZR01013850">
    <property type="protein sequence ID" value="KKM20051.1"/>
    <property type="molecule type" value="Genomic_DNA"/>
</dbReference>
<gene>
    <name evidence="1" type="ORF">LCGC14_1649410</name>
</gene>
<dbReference type="AlphaFoldDB" id="A0A0F9HXA3"/>
<comment type="caution">
    <text evidence="1">The sequence shown here is derived from an EMBL/GenBank/DDBJ whole genome shotgun (WGS) entry which is preliminary data.</text>
</comment>
<organism evidence="1">
    <name type="scientific">marine sediment metagenome</name>
    <dbReference type="NCBI Taxonomy" id="412755"/>
    <lineage>
        <taxon>unclassified sequences</taxon>
        <taxon>metagenomes</taxon>
        <taxon>ecological metagenomes</taxon>
    </lineage>
</organism>
<reference evidence="1" key="1">
    <citation type="journal article" date="2015" name="Nature">
        <title>Complex archaea that bridge the gap between prokaryotes and eukaryotes.</title>
        <authorList>
            <person name="Spang A."/>
            <person name="Saw J.H."/>
            <person name="Jorgensen S.L."/>
            <person name="Zaremba-Niedzwiedzka K."/>
            <person name="Martijn J."/>
            <person name="Lind A.E."/>
            <person name="van Eijk R."/>
            <person name="Schleper C."/>
            <person name="Guy L."/>
            <person name="Ettema T.J."/>
        </authorList>
    </citation>
    <scope>NUCLEOTIDE SEQUENCE</scope>
</reference>
<accession>A0A0F9HXA3</accession>
<evidence type="ECO:0000313" key="1">
    <source>
        <dbReference type="EMBL" id="KKM20051.1"/>
    </source>
</evidence>